<sequence length="129" mass="15654">MKSKDLNPNNIYDFFLQKIILNLANTHLSKHVSFLSNYNIKIGVYDFCGKLKTYSKYFIDFAECWVVENDWENDITINIYKYDLVYFFDDIELVDRNLFYNKVVSRSNYLFVLFTKNRFSRIEVYIDEK</sequence>
<keyword evidence="2" id="KW-1185">Reference proteome</keyword>
<dbReference type="GeneID" id="36320919"/>
<dbReference type="AlphaFoldDB" id="A0A0F9WNQ1"/>
<dbReference type="Proteomes" id="UP000034350">
    <property type="component" value="Unassembled WGS sequence"/>
</dbReference>
<dbReference type="OrthoDB" id="2191177at2759"/>
<evidence type="ECO:0000313" key="2">
    <source>
        <dbReference type="Proteomes" id="UP000034350"/>
    </source>
</evidence>
<name>A0A0F9WNQ1_9MICR</name>
<dbReference type="EMBL" id="JPQZ01000054">
    <property type="protein sequence ID" value="KKO74633.1"/>
    <property type="molecule type" value="Genomic_DNA"/>
</dbReference>
<comment type="caution">
    <text evidence="1">The sequence shown here is derived from an EMBL/GenBank/DDBJ whole genome shotgun (WGS) entry which is preliminary data.</text>
</comment>
<dbReference type="VEuPathDB" id="MicrosporidiaDB:G9O61_00g001310"/>
<dbReference type="VEuPathDB" id="MicrosporidiaDB:AAJ76_540005226"/>
<dbReference type="RefSeq" id="XP_024330375.1">
    <property type="nucleotide sequence ID" value="XM_024475971.1"/>
</dbReference>
<evidence type="ECO:0000313" key="1">
    <source>
        <dbReference type="EMBL" id="KKO74633.1"/>
    </source>
</evidence>
<protein>
    <submittedName>
        <fullName evidence="1">Uncharacterized protein</fullName>
    </submittedName>
</protein>
<accession>A0A0F9WNQ1</accession>
<gene>
    <name evidence="1" type="ORF">AAJ76_540005226</name>
</gene>
<dbReference type="VEuPathDB" id="MicrosporidiaDB:NCER_101012"/>
<proteinExistence type="predicted"/>
<organism evidence="1 2">
    <name type="scientific">Vairimorpha ceranae</name>
    <dbReference type="NCBI Taxonomy" id="40302"/>
    <lineage>
        <taxon>Eukaryota</taxon>
        <taxon>Fungi</taxon>
        <taxon>Fungi incertae sedis</taxon>
        <taxon>Microsporidia</taxon>
        <taxon>Nosematidae</taxon>
        <taxon>Vairimorpha</taxon>
    </lineage>
</organism>
<reference evidence="1 2" key="1">
    <citation type="journal article" date="2015" name="Environ. Microbiol.">
        <title>Genome analyses suggest the presence of polyploidy and recent human-driven expansions in eight global populations of the honeybee pathogen Nosema ceranae.</title>
        <authorList>
            <person name="Pelin A."/>
            <person name="Selman M."/>
            <person name="Aris-Brosou S."/>
            <person name="Farinelli L."/>
            <person name="Corradi N."/>
        </authorList>
    </citation>
    <scope>NUCLEOTIDE SEQUENCE [LARGE SCALE GENOMIC DNA]</scope>
    <source>
        <strain evidence="1 2">PA08 1199</strain>
    </source>
</reference>